<sequence length="480" mass="53669">MIPFFRNFIMSKASAVKIVPQKHIDEGTSFASTLKALEDPIPSLPAKPITISIVGAGQRGCGYAFYAKMNPQLAKVVAVAEPRESRRKKMQETYNIPDENVFSDWKELAKRPKISDAIVIATLDHLHMEPAIAFADLKYHILLEKPMSVNLDECKKITDAAIRNKIVFLVGHVLRYTPHNRLIKRIIDSGLLGNIINIQHLEPVGNWHFAHSYVRGNWRKEQDSCFSLMTKCCHDIDLMLHWNDSPCVKISSFGNLSHFNSRNKPTGAGDAKRCLDCAYEPSCAYSAKKIYIKSFENGNTHWPVSVVTDVFDIEHLAEALKTGPYGRCVYECDNDVADHQVVNMEFASGATATVTMVAFTESICERKTRIFGSLGEIECDGMNTISYYNFLTKKKEILNAKNITGGTDLGGHGGGDIGLMEAFLYAISSKDESNKFNVSGAEETFDSHLYVFAAEHSRRIGQVVNIEDFKHNTDKTENDI</sequence>
<dbReference type="InterPro" id="IPR004104">
    <property type="entry name" value="Gfo/Idh/MocA-like_OxRdtase_C"/>
</dbReference>
<reference evidence="3 4" key="1">
    <citation type="submission" date="2014-02" db="EMBL/GenBank/DDBJ databases">
        <title>Single nucleus genome sequencing reveals high similarity among nuclei of an endomycorrhizal fungus.</title>
        <authorList>
            <person name="Lin K."/>
            <person name="Geurts R."/>
            <person name="Zhang Z."/>
            <person name="Limpens E."/>
            <person name="Saunders D.G."/>
            <person name="Mu D."/>
            <person name="Pang E."/>
            <person name="Cao H."/>
            <person name="Cha H."/>
            <person name="Lin T."/>
            <person name="Zhou Q."/>
            <person name="Shang Y."/>
            <person name="Li Y."/>
            <person name="Ivanov S."/>
            <person name="Sharma T."/>
            <person name="Velzen R.V."/>
            <person name="Ruijter N.D."/>
            <person name="Aanen D.K."/>
            <person name="Win J."/>
            <person name="Kamoun S."/>
            <person name="Bisseling T."/>
            <person name="Huang S."/>
        </authorList>
    </citation>
    <scope>NUCLEOTIDE SEQUENCE [LARGE SCALE GENOMIC DNA]</scope>
    <source>
        <strain evidence="4">DAOM197198w</strain>
    </source>
</reference>
<dbReference type="Gene3D" id="3.30.360.10">
    <property type="entry name" value="Dihydrodipicolinate Reductase, domain 2"/>
    <property type="match status" value="1"/>
</dbReference>
<feature type="domain" description="Gfo/Idh/MocA-like oxidoreductase C-terminal" evidence="2">
    <location>
        <begin position="184"/>
        <end position="378"/>
    </location>
</feature>
<evidence type="ECO:0000313" key="3">
    <source>
        <dbReference type="EMBL" id="EXX77826.1"/>
    </source>
</evidence>
<comment type="caution">
    <text evidence="3">The sequence shown here is derived from an EMBL/GenBank/DDBJ whole genome shotgun (WGS) entry which is preliminary data.</text>
</comment>
<dbReference type="EMBL" id="JEMT01010045">
    <property type="protein sequence ID" value="EXX77826.1"/>
    <property type="molecule type" value="Genomic_DNA"/>
</dbReference>
<dbReference type="Proteomes" id="UP000022910">
    <property type="component" value="Unassembled WGS sequence"/>
</dbReference>
<dbReference type="OrthoDB" id="64915at2759"/>
<accession>A0A015LYP1</accession>
<protein>
    <submittedName>
        <fullName evidence="3">Uncharacterized protein</fullName>
    </submittedName>
</protein>
<evidence type="ECO:0000259" key="1">
    <source>
        <dbReference type="Pfam" id="PF01408"/>
    </source>
</evidence>
<dbReference type="STRING" id="1432141.A0A015LYP1"/>
<dbReference type="PANTHER" id="PTHR43377:SF2">
    <property type="entry name" value="BINDING ROSSMANN FOLD OXIDOREDUCTASE, PUTATIVE (AFU_ORTHOLOGUE AFUA_4G00560)-RELATED"/>
    <property type="match status" value="1"/>
</dbReference>
<evidence type="ECO:0000313" key="4">
    <source>
        <dbReference type="Proteomes" id="UP000022910"/>
    </source>
</evidence>
<dbReference type="InterPro" id="IPR000683">
    <property type="entry name" value="Gfo/Idh/MocA-like_OxRdtase_N"/>
</dbReference>
<dbReference type="GO" id="GO:0000166">
    <property type="term" value="F:nucleotide binding"/>
    <property type="evidence" value="ECO:0007669"/>
    <property type="project" value="InterPro"/>
</dbReference>
<gene>
    <name evidence="3" type="ORF">RirG_020240</name>
</gene>
<dbReference type="SUPFAM" id="SSF51735">
    <property type="entry name" value="NAD(P)-binding Rossmann-fold domains"/>
    <property type="match status" value="1"/>
</dbReference>
<dbReference type="Pfam" id="PF02894">
    <property type="entry name" value="GFO_IDH_MocA_C"/>
    <property type="match status" value="1"/>
</dbReference>
<dbReference type="Pfam" id="PF01408">
    <property type="entry name" value="GFO_IDH_MocA"/>
    <property type="match status" value="1"/>
</dbReference>
<name>A0A015LYP1_RHIIW</name>
<dbReference type="InterPro" id="IPR051450">
    <property type="entry name" value="Gfo/Idh/MocA_Oxidoreductases"/>
</dbReference>
<feature type="domain" description="Gfo/Idh/MocA-like oxidoreductase N-terminal" evidence="1">
    <location>
        <begin position="50"/>
        <end position="172"/>
    </location>
</feature>
<dbReference type="InterPro" id="IPR036291">
    <property type="entry name" value="NAD(P)-bd_dom_sf"/>
</dbReference>
<dbReference type="OMA" id="LICERQT"/>
<organism evidence="3 4">
    <name type="scientific">Rhizophagus irregularis (strain DAOM 197198w)</name>
    <name type="common">Glomus intraradices</name>
    <dbReference type="NCBI Taxonomy" id="1432141"/>
    <lineage>
        <taxon>Eukaryota</taxon>
        <taxon>Fungi</taxon>
        <taxon>Fungi incertae sedis</taxon>
        <taxon>Mucoromycota</taxon>
        <taxon>Glomeromycotina</taxon>
        <taxon>Glomeromycetes</taxon>
        <taxon>Glomerales</taxon>
        <taxon>Glomeraceae</taxon>
        <taxon>Rhizophagus</taxon>
    </lineage>
</organism>
<proteinExistence type="predicted"/>
<dbReference type="PANTHER" id="PTHR43377">
    <property type="entry name" value="BILIVERDIN REDUCTASE A"/>
    <property type="match status" value="1"/>
</dbReference>
<evidence type="ECO:0000259" key="2">
    <source>
        <dbReference type="Pfam" id="PF02894"/>
    </source>
</evidence>
<keyword evidence="4" id="KW-1185">Reference proteome</keyword>
<dbReference type="SUPFAM" id="SSF55347">
    <property type="entry name" value="Glyceraldehyde-3-phosphate dehydrogenase-like, C-terminal domain"/>
    <property type="match status" value="1"/>
</dbReference>
<dbReference type="Gene3D" id="3.40.50.720">
    <property type="entry name" value="NAD(P)-binding Rossmann-like Domain"/>
    <property type="match status" value="1"/>
</dbReference>
<dbReference type="AlphaFoldDB" id="A0A015LYP1"/>
<dbReference type="HOGENOM" id="CLU_023194_4_2_1"/>